<dbReference type="EMBL" id="JAVREQ010000023">
    <property type="protein sequence ID" value="MDT0381554.1"/>
    <property type="molecule type" value="Genomic_DNA"/>
</dbReference>
<dbReference type="Pfam" id="PF01370">
    <property type="entry name" value="Epimerase"/>
    <property type="match status" value="1"/>
</dbReference>
<evidence type="ECO:0000313" key="3">
    <source>
        <dbReference type="Proteomes" id="UP001183414"/>
    </source>
</evidence>
<reference evidence="3" key="1">
    <citation type="submission" date="2023-07" db="EMBL/GenBank/DDBJ databases">
        <title>30 novel species of actinomycetes from the DSMZ collection.</title>
        <authorList>
            <person name="Nouioui I."/>
        </authorList>
    </citation>
    <scope>NUCLEOTIDE SEQUENCE [LARGE SCALE GENOMIC DNA]</scope>
    <source>
        <strain evidence="3">DSM 42041</strain>
    </source>
</reference>
<dbReference type="InterPro" id="IPR050177">
    <property type="entry name" value="Lipid_A_modif_metabolic_enz"/>
</dbReference>
<dbReference type="InterPro" id="IPR036291">
    <property type="entry name" value="NAD(P)-bd_dom_sf"/>
</dbReference>
<evidence type="ECO:0000259" key="1">
    <source>
        <dbReference type="Pfam" id="PF01370"/>
    </source>
</evidence>
<keyword evidence="3" id="KW-1185">Reference proteome</keyword>
<dbReference type="PANTHER" id="PTHR43245">
    <property type="entry name" value="BIFUNCTIONAL POLYMYXIN RESISTANCE PROTEIN ARNA"/>
    <property type="match status" value="1"/>
</dbReference>
<dbReference type="RefSeq" id="WP_311675248.1">
    <property type="nucleotide sequence ID" value="NZ_JAVREQ010000023.1"/>
</dbReference>
<dbReference type="SUPFAM" id="SSF51735">
    <property type="entry name" value="NAD(P)-binding Rossmann-fold domains"/>
    <property type="match status" value="1"/>
</dbReference>
<gene>
    <name evidence="2" type="ORF">RM572_22605</name>
</gene>
<comment type="caution">
    <text evidence="2">The sequence shown here is derived from an EMBL/GenBank/DDBJ whole genome shotgun (WGS) entry which is preliminary data.</text>
</comment>
<protein>
    <submittedName>
        <fullName evidence="2">NAD-dependent epimerase/dehydratase family protein</fullName>
    </submittedName>
</protein>
<evidence type="ECO:0000313" key="2">
    <source>
        <dbReference type="EMBL" id="MDT0381554.1"/>
    </source>
</evidence>
<sequence length="367" mass="40630">MNAVPARSSEGHTVVVVGATGNLGTSIVRAAAEDERVAQVIGVARRLPHWNPPRTRWLSCDITREDAEPELAEVFRSADVVVHLAWLFQPTHRPALTWRTNVLGAMRVFRAAAEVGVSGLVYASSVGAYSPRPAHDPLRRVDESWPTHGWPEAAYTREKAYLERYLDAYEQKFPWIRVVRMRPAFLFKQESASEQRRLFAGPLLPNLLVRSGNVPVVPDVSGLSMQFLHTDDAADAFLDAITSTVRGPYNLASEPVIDAKVLARTLNGRIVRIPAGAVRTAIRAAWLTRLLPASPQLFDAALQLPLMDWGRAHEDFGWTPQRTSTEALQEFLLGLRTSSGMNTPPLTSRLPRGGRARELATRFAARP</sequence>
<proteinExistence type="predicted"/>
<feature type="domain" description="NAD-dependent epimerase/dehydratase" evidence="1">
    <location>
        <begin position="14"/>
        <end position="250"/>
    </location>
</feature>
<organism evidence="2 3">
    <name type="scientific">Streptomyces hazeniae</name>
    <dbReference type="NCBI Taxonomy" id="3075538"/>
    <lineage>
        <taxon>Bacteria</taxon>
        <taxon>Bacillati</taxon>
        <taxon>Actinomycetota</taxon>
        <taxon>Actinomycetes</taxon>
        <taxon>Kitasatosporales</taxon>
        <taxon>Streptomycetaceae</taxon>
        <taxon>Streptomyces</taxon>
    </lineage>
</organism>
<accession>A0ABU2NX36</accession>
<dbReference type="PANTHER" id="PTHR43245:SF52">
    <property type="entry name" value="NAD-DEPENDENT EPIMERASE_DEHYDRATASE"/>
    <property type="match status" value="1"/>
</dbReference>
<dbReference type="Proteomes" id="UP001183414">
    <property type="component" value="Unassembled WGS sequence"/>
</dbReference>
<dbReference type="Gene3D" id="3.40.50.720">
    <property type="entry name" value="NAD(P)-binding Rossmann-like Domain"/>
    <property type="match status" value="1"/>
</dbReference>
<name>A0ABU2NX36_9ACTN</name>
<dbReference type="InterPro" id="IPR001509">
    <property type="entry name" value="Epimerase_deHydtase"/>
</dbReference>